<protein>
    <recommendedName>
        <fullName evidence="8">ABC-2 type transporter domain-containing protein</fullName>
    </recommendedName>
</protein>
<name>A0A381ZRD2_9ZZZZ</name>
<evidence type="ECO:0008006" key="8">
    <source>
        <dbReference type="Google" id="ProtNLM"/>
    </source>
</evidence>
<keyword evidence="3 6" id="KW-0812">Transmembrane</keyword>
<gene>
    <name evidence="7" type="ORF">METZ01_LOCUS144654</name>
</gene>
<reference evidence="7" key="1">
    <citation type="submission" date="2018-05" db="EMBL/GenBank/DDBJ databases">
        <authorList>
            <person name="Lanie J.A."/>
            <person name="Ng W.-L."/>
            <person name="Kazmierczak K.M."/>
            <person name="Andrzejewski T.M."/>
            <person name="Davidsen T.M."/>
            <person name="Wayne K.J."/>
            <person name="Tettelin H."/>
            <person name="Glass J.I."/>
            <person name="Rusch D."/>
            <person name="Podicherti R."/>
            <person name="Tsui H.-C.T."/>
            <person name="Winkler M.E."/>
        </authorList>
    </citation>
    <scope>NUCLEOTIDE SEQUENCE</scope>
</reference>
<dbReference type="AlphaFoldDB" id="A0A381ZRD2"/>
<feature type="transmembrane region" description="Helical" evidence="6">
    <location>
        <begin position="101"/>
        <end position="119"/>
    </location>
</feature>
<dbReference type="InterPro" id="IPR051449">
    <property type="entry name" value="ABC-2_transporter_component"/>
</dbReference>
<keyword evidence="4 6" id="KW-1133">Transmembrane helix</keyword>
<feature type="transmembrane region" description="Helical" evidence="6">
    <location>
        <begin position="65"/>
        <end position="89"/>
    </location>
</feature>
<feature type="transmembrane region" description="Helical" evidence="6">
    <location>
        <begin position="131"/>
        <end position="153"/>
    </location>
</feature>
<evidence type="ECO:0000256" key="2">
    <source>
        <dbReference type="ARBA" id="ARBA00022475"/>
    </source>
</evidence>
<evidence type="ECO:0000256" key="3">
    <source>
        <dbReference type="ARBA" id="ARBA00022692"/>
    </source>
</evidence>
<evidence type="ECO:0000313" key="7">
    <source>
        <dbReference type="EMBL" id="SVA91800.1"/>
    </source>
</evidence>
<feature type="transmembrane region" description="Helical" evidence="6">
    <location>
        <begin position="190"/>
        <end position="208"/>
    </location>
</feature>
<keyword evidence="5 6" id="KW-0472">Membrane</keyword>
<evidence type="ECO:0000256" key="4">
    <source>
        <dbReference type="ARBA" id="ARBA00022989"/>
    </source>
</evidence>
<accession>A0A381ZRD2</accession>
<evidence type="ECO:0000256" key="6">
    <source>
        <dbReference type="SAM" id="Phobius"/>
    </source>
</evidence>
<dbReference type="PANTHER" id="PTHR30294:SF29">
    <property type="entry name" value="MULTIDRUG ABC TRANSPORTER PERMEASE YBHS-RELATED"/>
    <property type="match status" value="1"/>
</dbReference>
<proteinExistence type="predicted"/>
<comment type="subcellular location">
    <subcellularLocation>
        <location evidence="1">Cell membrane</location>
        <topology evidence="1">Multi-pass membrane protein</topology>
    </subcellularLocation>
</comment>
<dbReference type="Pfam" id="PF12679">
    <property type="entry name" value="ABC2_membrane_2"/>
    <property type="match status" value="1"/>
</dbReference>
<dbReference type="GO" id="GO:0140359">
    <property type="term" value="F:ABC-type transporter activity"/>
    <property type="evidence" value="ECO:0007669"/>
    <property type="project" value="InterPro"/>
</dbReference>
<evidence type="ECO:0000256" key="5">
    <source>
        <dbReference type="ARBA" id="ARBA00023136"/>
    </source>
</evidence>
<sequence>MTGVFTFYLGAFYESNQADLEPFFRFHPWLYLFLIPAISMRLWSDERKSGTIELLMTLPVSITDTVVAKYLAAWSFTAIALSLTFPMWITVNYLGNPDNTVVLASYIGSLIMAGGFLAIGSCISALTKSQVISFVISVVICFMFILSGFPMVLDLFESWAPQAVVDAVASFSFLTHFTSIKKGVIDIRDLIYFAALITFWLYVNIIIIENKKAD</sequence>
<feature type="transmembrane region" description="Helical" evidence="6">
    <location>
        <begin position="26"/>
        <end position="44"/>
    </location>
</feature>
<organism evidence="7">
    <name type="scientific">marine metagenome</name>
    <dbReference type="NCBI Taxonomy" id="408172"/>
    <lineage>
        <taxon>unclassified sequences</taxon>
        <taxon>metagenomes</taxon>
        <taxon>ecological metagenomes</taxon>
    </lineage>
</organism>
<dbReference type="PANTHER" id="PTHR30294">
    <property type="entry name" value="MEMBRANE COMPONENT OF ABC TRANSPORTER YHHJ-RELATED"/>
    <property type="match status" value="1"/>
</dbReference>
<evidence type="ECO:0000256" key="1">
    <source>
        <dbReference type="ARBA" id="ARBA00004651"/>
    </source>
</evidence>
<dbReference type="GO" id="GO:0005886">
    <property type="term" value="C:plasma membrane"/>
    <property type="evidence" value="ECO:0007669"/>
    <property type="project" value="UniProtKB-SubCell"/>
</dbReference>
<dbReference type="EMBL" id="UINC01022358">
    <property type="protein sequence ID" value="SVA91800.1"/>
    <property type="molecule type" value="Genomic_DNA"/>
</dbReference>
<keyword evidence="2" id="KW-1003">Cell membrane</keyword>